<dbReference type="PANTHER" id="PTHR18964:SF149">
    <property type="entry name" value="BIFUNCTIONAL UDP-N-ACETYLGLUCOSAMINE 2-EPIMERASE_N-ACETYLMANNOSAMINE KINASE"/>
    <property type="match status" value="1"/>
</dbReference>
<dbReference type="PANTHER" id="PTHR18964">
    <property type="entry name" value="ROK (REPRESSOR, ORF, KINASE) FAMILY"/>
    <property type="match status" value="1"/>
</dbReference>
<dbReference type="RefSeq" id="WP_343874408.1">
    <property type="nucleotide sequence ID" value="NZ_BAAAIX010000026.1"/>
</dbReference>
<evidence type="ECO:0000259" key="2">
    <source>
        <dbReference type="Pfam" id="PF12802"/>
    </source>
</evidence>
<dbReference type="InterPro" id="IPR036390">
    <property type="entry name" value="WH_DNA-bd_sf"/>
</dbReference>
<proteinExistence type="inferred from homology"/>
<dbReference type="SUPFAM" id="SSF53067">
    <property type="entry name" value="Actin-like ATPase domain"/>
    <property type="match status" value="1"/>
</dbReference>
<evidence type="ECO:0000313" key="4">
    <source>
        <dbReference type="Proteomes" id="UP001597326"/>
    </source>
</evidence>
<accession>A0ABW4RXB8</accession>
<dbReference type="EMBL" id="JBHUFZ010000028">
    <property type="protein sequence ID" value="MFD1890967.1"/>
    <property type="molecule type" value="Genomic_DNA"/>
</dbReference>
<evidence type="ECO:0000256" key="1">
    <source>
        <dbReference type="ARBA" id="ARBA00006479"/>
    </source>
</evidence>
<organism evidence="3 4">
    <name type="scientific">Luteococcus peritonei</name>
    <dbReference type="NCBI Taxonomy" id="88874"/>
    <lineage>
        <taxon>Bacteria</taxon>
        <taxon>Bacillati</taxon>
        <taxon>Actinomycetota</taxon>
        <taxon>Actinomycetes</taxon>
        <taxon>Propionibacteriales</taxon>
        <taxon>Propionibacteriaceae</taxon>
        <taxon>Luteococcus</taxon>
    </lineage>
</organism>
<protein>
    <submittedName>
        <fullName evidence="3">ROK family transcriptional regulator</fullName>
    </submittedName>
</protein>
<dbReference type="Pfam" id="PF12802">
    <property type="entry name" value="MarR_2"/>
    <property type="match status" value="1"/>
</dbReference>
<dbReference type="Proteomes" id="UP001597326">
    <property type="component" value="Unassembled WGS sequence"/>
</dbReference>
<reference evidence="4" key="1">
    <citation type="journal article" date="2019" name="Int. J. Syst. Evol. Microbiol.">
        <title>The Global Catalogue of Microorganisms (GCM) 10K type strain sequencing project: providing services to taxonomists for standard genome sequencing and annotation.</title>
        <authorList>
            <consortium name="The Broad Institute Genomics Platform"/>
            <consortium name="The Broad Institute Genome Sequencing Center for Infectious Disease"/>
            <person name="Wu L."/>
            <person name="Ma J."/>
        </authorList>
    </citation>
    <scope>NUCLEOTIDE SEQUENCE [LARGE SCALE GENOMIC DNA]</scope>
    <source>
        <strain evidence="4">CAIM 431</strain>
    </source>
</reference>
<evidence type="ECO:0000313" key="3">
    <source>
        <dbReference type="EMBL" id="MFD1890967.1"/>
    </source>
</evidence>
<dbReference type="Gene3D" id="3.30.420.40">
    <property type="match status" value="2"/>
</dbReference>
<keyword evidence="4" id="KW-1185">Reference proteome</keyword>
<dbReference type="InterPro" id="IPR036388">
    <property type="entry name" value="WH-like_DNA-bd_sf"/>
</dbReference>
<comment type="caution">
    <text evidence="3">The sequence shown here is derived from an EMBL/GenBank/DDBJ whole genome shotgun (WGS) entry which is preliminary data.</text>
</comment>
<dbReference type="InterPro" id="IPR000600">
    <property type="entry name" value="ROK"/>
</dbReference>
<dbReference type="InterPro" id="IPR000835">
    <property type="entry name" value="HTH_MarR-typ"/>
</dbReference>
<sequence length="384" mass="40173">MTSALTPWDRRTDTEQTIALEVLLHGPLARSALARRLGLSPASLTRLVGPLVDGGLLEETSDAGTGPSGRPIRPLQVVADAGHFLGVRLTPDAAHAVITNLRAEVLTSAQAPINDTSPYGVVNVITDLVERLRSEQGVVPNRLGISLGGMVEAHTTVRSSPFFAWNGPTDLATMVRKTTGIPTVVDNDVMALTRAQSWFGYGRGLDRFAVITLGVGAGLGLVIHGELVESPDSGLGLIGHFPLDATGPLCPLGHQGCAQAMLSDEAVATRTSVALRRHVTYDEALDLSAQGQPAAKAVVDQAARALGRLVAAVANLTACYRMIITGEGARLAEAAGAAMQQQIAVDRDPAAAPLHLQTPHLTVDDWAQGPAVLAIQTLVRPSSR</sequence>
<gene>
    <name evidence="3" type="ORF">ACFSCS_12355</name>
</gene>
<dbReference type="Gene3D" id="1.10.10.10">
    <property type="entry name" value="Winged helix-like DNA-binding domain superfamily/Winged helix DNA-binding domain"/>
    <property type="match status" value="1"/>
</dbReference>
<comment type="similarity">
    <text evidence="1">Belongs to the ROK (NagC/XylR) family.</text>
</comment>
<feature type="domain" description="HTH marR-type" evidence="2">
    <location>
        <begin position="16"/>
        <end position="64"/>
    </location>
</feature>
<dbReference type="InterPro" id="IPR043129">
    <property type="entry name" value="ATPase_NBD"/>
</dbReference>
<dbReference type="SUPFAM" id="SSF46785">
    <property type="entry name" value="Winged helix' DNA-binding domain"/>
    <property type="match status" value="1"/>
</dbReference>
<dbReference type="Pfam" id="PF00480">
    <property type="entry name" value="ROK"/>
    <property type="match status" value="1"/>
</dbReference>
<name>A0ABW4RXB8_9ACTN</name>